<evidence type="ECO:0000313" key="1">
    <source>
        <dbReference type="EMBL" id="GCE38464.1"/>
    </source>
</evidence>
<protein>
    <submittedName>
        <fullName evidence="1">Uncharacterized protein</fullName>
    </submittedName>
</protein>
<dbReference type="Proteomes" id="UP000287519">
    <property type="component" value="Unassembled WGS sequence"/>
</dbReference>
<reference evidence="1 2" key="1">
    <citation type="submission" date="2018-11" db="EMBL/GenBank/DDBJ databases">
        <title>Microbial catabolism of amino acid.</title>
        <authorList>
            <person name="Hibi M."/>
            <person name="Ogawa J."/>
        </authorList>
    </citation>
    <scope>NUCLEOTIDE SEQUENCE [LARGE SCALE GENOMIC DNA]</scope>
    <source>
        <strain evidence="1 2">C31-06</strain>
    </source>
</reference>
<proteinExistence type="predicted"/>
<keyword evidence="2" id="KW-1185">Reference proteome</keyword>
<gene>
    <name evidence="1" type="ORF">Rhow_001516</name>
</gene>
<name>A0A402C489_RHOWR</name>
<accession>A0A402C489</accession>
<organism evidence="1 2">
    <name type="scientific">Rhodococcus wratislaviensis</name>
    <name type="common">Tsukamurella wratislaviensis</name>
    <dbReference type="NCBI Taxonomy" id="44752"/>
    <lineage>
        <taxon>Bacteria</taxon>
        <taxon>Bacillati</taxon>
        <taxon>Actinomycetota</taxon>
        <taxon>Actinomycetes</taxon>
        <taxon>Mycobacteriales</taxon>
        <taxon>Nocardiaceae</taxon>
        <taxon>Rhodococcus</taxon>
    </lineage>
</organism>
<dbReference type="AlphaFoldDB" id="A0A402C489"/>
<dbReference type="EMBL" id="BHYM01000019">
    <property type="protein sequence ID" value="GCE38464.1"/>
    <property type="molecule type" value="Genomic_DNA"/>
</dbReference>
<evidence type="ECO:0000313" key="2">
    <source>
        <dbReference type="Proteomes" id="UP000287519"/>
    </source>
</evidence>
<comment type="caution">
    <text evidence="1">The sequence shown here is derived from an EMBL/GenBank/DDBJ whole genome shotgun (WGS) entry which is preliminary data.</text>
</comment>
<sequence length="39" mass="4083">MSEQDVSEFMGECALAGVYPLCAGNFVAVGVLNPLAEYS</sequence>